<dbReference type="KEGG" id="ccam:M5D45_15190"/>
<gene>
    <name evidence="2" type="ORF">FGG12_20630</name>
    <name evidence="3" type="ORF">M5D45_15190</name>
</gene>
<reference evidence="3" key="2">
    <citation type="journal article" date="2022" name="Microbiol. Resour. Announc.">
        <title>Genome Sequence of Cupriavidus campinensis Strain G5, a Member of a Bacterial Consortium Capable of Polyethylene Degradation.</title>
        <authorList>
            <person name="Schneider B."/>
            <person name="Pfeiffer F."/>
            <person name="Dyall-Smith M."/>
            <person name="Kunte H.J."/>
        </authorList>
    </citation>
    <scope>NUCLEOTIDE SEQUENCE</scope>
    <source>
        <strain evidence="3">G5</strain>
    </source>
</reference>
<sequence>MADLDPRQDPRARLAAWRESGADRIDPVRFRLLEALARRSSNQHGEARELLDARLAHLVAAYGDALTHAAPRADRPAKPDASPLGGLVAYIAARSSASALPPVAGAQRGPEPAPALIDYFRDSWARVSADRQLREALDSVPANAGPLNTNHLVHGALALMRDVSPGYFQRFLSYVDGLAWLEQMNPGAVTPAEPTARRAASAPKRPRVKRRAAEADPLA</sequence>
<evidence type="ECO:0000313" key="4">
    <source>
        <dbReference type="Proteomes" id="UP000318943"/>
    </source>
</evidence>
<reference evidence="3" key="3">
    <citation type="submission" date="2022-05" db="EMBL/GenBank/DDBJ databases">
        <authorList>
            <person name="Kunte H.-J."/>
        </authorList>
    </citation>
    <scope>NUCLEOTIDE SEQUENCE</scope>
    <source>
        <strain evidence="3">G5</strain>
    </source>
</reference>
<dbReference type="InterPro" id="IPR021549">
    <property type="entry name" value="DUF2894"/>
</dbReference>
<evidence type="ECO:0000313" key="3">
    <source>
        <dbReference type="EMBL" id="URF03827.1"/>
    </source>
</evidence>
<dbReference type="EMBL" id="VCIZ01000013">
    <property type="protein sequence ID" value="TSP10869.1"/>
    <property type="molecule type" value="Genomic_DNA"/>
</dbReference>
<dbReference type="EMBL" id="CP097330">
    <property type="protein sequence ID" value="URF03827.1"/>
    <property type="molecule type" value="Genomic_DNA"/>
</dbReference>
<evidence type="ECO:0000256" key="1">
    <source>
        <dbReference type="SAM" id="MobiDB-lite"/>
    </source>
</evidence>
<dbReference type="Proteomes" id="UP000318943">
    <property type="component" value="Unassembled WGS sequence"/>
</dbReference>
<feature type="region of interest" description="Disordered" evidence="1">
    <location>
        <begin position="188"/>
        <end position="219"/>
    </location>
</feature>
<reference evidence="2 4" key="1">
    <citation type="submission" date="2019-05" db="EMBL/GenBank/DDBJ databases">
        <title>Whole genome sequence analysis of Cupriavidus campinensis S14E4C strain.</title>
        <authorList>
            <person name="Abbaszade G."/>
            <person name="Szabo A."/>
            <person name="Toumi M."/>
            <person name="Toth E."/>
        </authorList>
    </citation>
    <scope>NUCLEOTIDE SEQUENCE [LARGE SCALE GENOMIC DNA]</scope>
    <source>
        <strain evidence="2 4">S14E4C</strain>
    </source>
</reference>
<dbReference type="RefSeq" id="WP_144200446.1">
    <property type="nucleotide sequence ID" value="NZ_CAJPVH010000006.1"/>
</dbReference>
<evidence type="ECO:0000313" key="5">
    <source>
        <dbReference type="Proteomes" id="UP001056132"/>
    </source>
</evidence>
<accession>A0AAE9HXK9</accession>
<evidence type="ECO:0000313" key="2">
    <source>
        <dbReference type="EMBL" id="TSP10869.1"/>
    </source>
</evidence>
<dbReference type="Pfam" id="PF11445">
    <property type="entry name" value="DUF2894"/>
    <property type="match status" value="1"/>
</dbReference>
<proteinExistence type="predicted"/>
<protein>
    <submittedName>
        <fullName evidence="3">DUF2894 domain-containing protein</fullName>
    </submittedName>
</protein>
<dbReference type="Proteomes" id="UP001056132">
    <property type="component" value="Chromosome 1"/>
</dbReference>
<keyword evidence="4" id="KW-1185">Reference proteome</keyword>
<name>A0AAE9HXK9_9BURK</name>
<dbReference type="AlphaFoldDB" id="A0AAE9HXK9"/>
<organism evidence="3 5">
    <name type="scientific">Cupriavidus campinensis</name>
    <dbReference type="NCBI Taxonomy" id="151783"/>
    <lineage>
        <taxon>Bacteria</taxon>
        <taxon>Pseudomonadati</taxon>
        <taxon>Pseudomonadota</taxon>
        <taxon>Betaproteobacteria</taxon>
        <taxon>Burkholderiales</taxon>
        <taxon>Burkholderiaceae</taxon>
        <taxon>Cupriavidus</taxon>
    </lineage>
</organism>